<dbReference type="EMBL" id="HBEG01045696">
    <property type="protein sequence ID" value="CAD8384086.1"/>
    <property type="molecule type" value="Transcribed_RNA"/>
</dbReference>
<gene>
    <name evidence="2" type="ORF">PBAH0796_LOCUS27774</name>
</gene>
<accession>A0A7S0B5S6</accession>
<feature type="compositionally biased region" description="Polar residues" evidence="1">
    <location>
        <begin position="218"/>
        <end position="230"/>
    </location>
</feature>
<protein>
    <submittedName>
        <fullName evidence="2">Uncharacterized protein</fullName>
    </submittedName>
</protein>
<organism evidence="2">
    <name type="scientific">Pyrodinium bahamense</name>
    <dbReference type="NCBI Taxonomy" id="73915"/>
    <lineage>
        <taxon>Eukaryota</taxon>
        <taxon>Sar</taxon>
        <taxon>Alveolata</taxon>
        <taxon>Dinophyceae</taxon>
        <taxon>Gonyaulacales</taxon>
        <taxon>Pyrocystaceae</taxon>
        <taxon>Pyrodinium</taxon>
    </lineage>
</organism>
<proteinExistence type="predicted"/>
<dbReference type="AlphaFoldDB" id="A0A7S0B5S6"/>
<feature type="region of interest" description="Disordered" evidence="1">
    <location>
        <begin position="213"/>
        <end position="232"/>
    </location>
</feature>
<evidence type="ECO:0000256" key="1">
    <source>
        <dbReference type="SAM" id="MobiDB-lite"/>
    </source>
</evidence>
<sequence>MEVNLEQNDSFFTSKMAGFLSEAKKPVQASGAGEVQRKSSSAVRTVSPIGALQPCGGGSMNLVPARPNSSIVLRPAPAAESVQLPVGLDAAAASIAAVALPLPRLGPLPTYHGLGGVSSGPGMSQYTSGKLGTERPLLSNAPVIPNYGFSGSTRVATTSSPLGSSGPLASSSATVVSSSGVVQSAYSMSSTAGSQMGTTVHFGGTLASPASHVAQPGSFGQTRTTSQSPKTAPASCVPIMAAQSATAGSALIPAARPMPATTMAAKSSPLLMPARVPGQVGLGSLAVSSAPPRTSAYAGAVLSR</sequence>
<reference evidence="2" key="1">
    <citation type="submission" date="2021-01" db="EMBL/GenBank/DDBJ databases">
        <authorList>
            <person name="Corre E."/>
            <person name="Pelletier E."/>
            <person name="Niang G."/>
            <person name="Scheremetjew M."/>
            <person name="Finn R."/>
            <person name="Kale V."/>
            <person name="Holt S."/>
            <person name="Cochrane G."/>
            <person name="Meng A."/>
            <person name="Brown T."/>
            <person name="Cohen L."/>
        </authorList>
    </citation>
    <scope>NUCLEOTIDE SEQUENCE</scope>
    <source>
        <strain evidence="2">Pbaha01</strain>
    </source>
</reference>
<name>A0A7S0B5S6_9DINO</name>
<evidence type="ECO:0000313" key="2">
    <source>
        <dbReference type="EMBL" id="CAD8384086.1"/>
    </source>
</evidence>